<name>A0A0D6MZQ6_9PROT</name>
<evidence type="ECO:0000313" key="3">
    <source>
        <dbReference type="EMBL" id="GEL59557.1"/>
    </source>
</evidence>
<organism evidence="2 4">
    <name type="scientific">Acetobacter cibinongensis</name>
    <dbReference type="NCBI Taxonomy" id="146475"/>
    <lineage>
        <taxon>Bacteria</taxon>
        <taxon>Pseudomonadati</taxon>
        <taxon>Pseudomonadota</taxon>
        <taxon>Alphaproteobacteria</taxon>
        <taxon>Acetobacterales</taxon>
        <taxon>Acetobacteraceae</taxon>
        <taxon>Acetobacter</taxon>
    </lineage>
</organism>
<feature type="transmembrane region" description="Helical" evidence="1">
    <location>
        <begin position="47"/>
        <end position="70"/>
    </location>
</feature>
<keyword evidence="5" id="KW-1185">Reference proteome</keyword>
<evidence type="ECO:0000256" key="1">
    <source>
        <dbReference type="SAM" id="Phobius"/>
    </source>
</evidence>
<keyword evidence="1" id="KW-1133">Transmembrane helix</keyword>
<dbReference type="STRING" id="1231339.Abci_002_056"/>
<accession>A0A6N3SS96</accession>
<evidence type="ECO:0000313" key="4">
    <source>
        <dbReference type="Proteomes" id="UP000032671"/>
    </source>
</evidence>
<keyword evidence="1" id="KW-0472">Membrane</keyword>
<evidence type="ECO:0000313" key="2">
    <source>
        <dbReference type="EMBL" id="GAN59179.1"/>
    </source>
</evidence>
<dbReference type="AlphaFoldDB" id="A0A0D6MZQ6"/>
<reference evidence="3 5" key="2">
    <citation type="submission" date="2019-07" db="EMBL/GenBank/DDBJ databases">
        <title>Whole genome shotgun sequence of Acetobacter cibinongensis NBRC 16605.</title>
        <authorList>
            <person name="Hosoyama A."/>
            <person name="Uohara A."/>
            <person name="Ohji S."/>
            <person name="Ichikawa N."/>
        </authorList>
    </citation>
    <scope>NUCLEOTIDE SEQUENCE [LARGE SCALE GENOMIC DNA]</scope>
    <source>
        <strain evidence="3 5">NBRC 16605</strain>
    </source>
</reference>
<dbReference type="EMBL" id="BJVU01000010">
    <property type="protein sequence ID" value="GEL59557.1"/>
    <property type="molecule type" value="Genomic_DNA"/>
</dbReference>
<proteinExistence type="predicted"/>
<accession>A0A0D6MZQ6</accession>
<keyword evidence="1" id="KW-0812">Transmembrane</keyword>
<protein>
    <submittedName>
        <fullName evidence="2">Uncharacterized protein</fullName>
    </submittedName>
</protein>
<dbReference type="Proteomes" id="UP000321891">
    <property type="component" value="Unassembled WGS sequence"/>
</dbReference>
<gene>
    <name evidence="2" type="ORF">Abci_002_056</name>
    <name evidence="3" type="ORF">ACI01nite_21590</name>
</gene>
<dbReference type="Proteomes" id="UP000032671">
    <property type="component" value="Unassembled WGS sequence"/>
</dbReference>
<evidence type="ECO:0000313" key="5">
    <source>
        <dbReference type="Proteomes" id="UP000321891"/>
    </source>
</evidence>
<sequence length="76" mass="8636">MCILTGPTIPSLTQQLDGLHKPTGYRKDENAMSLPKKKKKAETDVPVIDMQVLIYLHIGLAVFMTLWAWLDWSLPQ</sequence>
<reference evidence="2 4" key="1">
    <citation type="submission" date="2012-11" db="EMBL/GenBank/DDBJ databases">
        <title>Whole genome sequence of Acetobacter cibinongensis 4H-1.</title>
        <authorList>
            <person name="Azuma Y."/>
            <person name="Higashiura N."/>
            <person name="Hirakawa H."/>
            <person name="Matsushita K."/>
        </authorList>
    </citation>
    <scope>NUCLEOTIDE SEQUENCE [LARGE SCALE GENOMIC DNA]</scope>
    <source>
        <strain evidence="2 4">4H-1</strain>
    </source>
</reference>
<dbReference type="EMBL" id="BAMV01000002">
    <property type="protein sequence ID" value="GAN59179.1"/>
    <property type="molecule type" value="Genomic_DNA"/>
</dbReference>
<comment type="caution">
    <text evidence="2">The sequence shown here is derived from an EMBL/GenBank/DDBJ whole genome shotgun (WGS) entry which is preliminary data.</text>
</comment>